<keyword evidence="9" id="KW-0966">Cell projection</keyword>
<keyword evidence="9" id="KW-0969">Cilium</keyword>
<dbReference type="PANTHER" id="PTHR34982:SF1">
    <property type="entry name" value="FLAGELLAR ASSEMBLY PROTEIN FLIH"/>
    <property type="match status" value="1"/>
</dbReference>
<evidence type="ECO:0000256" key="5">
    <source>
        <dbReference type="ARBA" id="ARBA00022795"/>
    </source>
</evidence>
<dbReference type="PATRIC" id="fig|158899.10.peg.2912"/>
<keyword evidence="4" id="KW-0813">Transport</keyword>
<evidence type="ECO:0000256" key="2">
    <source>
        <dbReference type="ARBA" id="ARBA00006602"/>
    </source>
</evidence>
<keyword evidence="9" id="KW-0282">Flagellum</keyword>
<evidence type="ECO:0000256" key="3">
    <source>
        <dbReference type="ARBA" id="ARBA00016507"/>
    </source>
</evidence>
<protein>
    <recommendedName>
        <fullName evidence="3">Flagellar assembly protein FliH</fullName>
    </recommendedName>
</protein>
<keyword evidence="5" id="KW-1005">Bacterial flagellum biogenesis</keyword>
<dbReference type="EMBL" id="CP013232">
    <property type="protein sequence ID" value="AMO95581.1"/>
    <property type="molecule type" value="Genomic_DNA"/>
</dbReference>
<keyword evidence="6" id="KW-0653">Protein transport</keyword>
<dbReference type="InterPro" id="IPR051472">
    <property type="entry name" value="T3SS_Stator/FliH"/>
</dbReference>
<accession>A0A127PDQ9</accession>
<reference evidence="9 10" key="1">
    <citation type="submission" date="2015-11" db="EMBL/GenBank/DDBJ databases">
        <title>Exploring the genomic traits of fungus-feeding bacterial genus Collimonas.</title>
        <authorList>
            <person name="Song C."/>
            <person name="Schmidt R."/>
            <person name="de Jager V."/>
            <person name="Krzyzanowska D."/>
            <person name="Jongedijk E."/>
            <person name="Cankar K."/>
            <person name="Beekwilder J."/>
            <person name="van Veen A."/>
            <person name="de Boer W."/>
            <person name="van Veen J.A."/>
            <person name="Garbeva P."/>
        </authorList>
    </citation>
    <scope>NUCLEOTIDE SEQUENCE [LARGE SCALE GENOMIC DNA]</scope>
    <source>
        <strain evidence="9 10">Ter6</strain>
    </source>
</reference>
<organism evidence="9">
    <name type="scientific">Collimonas fungivorans</name>
    <dbReference type="NCBI Taxonomy" id="158899"/>
    <lineage>
        <taxon>Bacteria</taxon>
        <taxon>Pseudomonadati</taxon>
        <taxon>Pseudomonadota</taxon>
        <taxon>Betaproteobacteria</taxon>
        <taxon>Burkholderiales</taxon>
        <taxon>Oxalobacteraceae</taxon>
        <taxon>Collimonas</taxon>
    </lineage>
</organism>
<sequence>MDKDSNSQVLHRLELHPLPRVLSRPHVSSEMSASAGKPEVRIQIPETSVVASLAEIQEQARNEGYQQGLLQGQADGNRLGHEEGFRSGRLEGLAAAEKENSLSVQQAIDAARETMRKQEAQLGRLLETIPARIADCLARAEDDMVALAHESVCRILGGTVVSSEGVRQAVKQAMAQLRSSEQIVIRLHPGDYQLIADAAPLLPGREVSCVSDNQVSLGGCLIDYPQGTLDARLETQLRQFTDLLLRIRQSASAEIVAGASAADLAVLKTNAQSALPDRQEE</sequence>
<dbReference type="PANTHER" id="PTHR34982">
    <property type="entry name" value="YOP PROTEINS TRANSLOCATION PROTEIN L"/>
    <property type="match status" value="1"/>
</dbReference>
<evidence type="ECO:0000256" key="7">
    <source>
        <dbReference type="ARBA" id="ARBA00023225"/>
    </source>
</evidence>
<comment type="similarity">
    <text evidence="2">Belongs to the FliH family.</text>
</comment>
<evidence type="ECO:0000313" key="10">
    <source>
        <dbReference type="Proteomes" id="UP000072421"/>
    </source>
</evidence>
<gene>
    <name evidence="9" type="ORF">CFter6_2915</name>
</gene>
<dbReference type="AlphaFoldDB" id="A0A127PDQ9"/>
<dbReference type="GO" id="GO:0015031">
    <property type="term" value="P:protein transport"/>
    <property type="evidence" value="ECO:0007669"/>
    <property type="project" value="UniProtKB-KW"/>
</dbReference>
<evidence type="ECO:0000256" key="4">
    <source>
        <dbReference type="ARBA" id="ARBA00022448"/>
    </source>
</evidence>
<dbReference type="OrthoDB" id="8596293at2"/>
<keyword evidence="7" id="KW-1006">Bacterial flagellum protein export</keyword>
<feature type="domain" description="Flagellar assembly protein FliH/Type III secretion system HrpE" evidence="8">
    <location>
        <begin position="117"/>
        <end position="239"/>
    </location>
</feature>
<dbReference type="GO" id="GO:0044781">
    <property type="term" value="P:bacterial-type flagellum organization"/>
    <property type="evidence" value="ECO:0007669"/>
    <property type="project" value="UniProtKB-KW"/>
</dbReference>
<comment type="function">
    <text evidence="1">Needed for flagellar regrowth and assembly.</text>
</comment>
<evidence type="ECO:0000313" key="9">
    <source>
        <dbReference type="EMBL" id="AMO95581.1"/>
    </source>
</evidence>
<dbReference type="Proteomes" id="UP000072421">
    <property type="component" value="Chromosome"/>
</dbReference>
<dbReference type="GO" id="GO:0005829">
    <property type="term" value="C:cytosol"/>
    <property type="evidence" value="ECO:0007669"/>
    <property type="project" value="TreeGrafter"/>
</dbReference>
<dbReference type="Pfam" id="PF02108">
    <property type="entry name" value="FliH"/>
    <property type="match status" value="1"/>
</dbReference>
<dbReference type="RefSeq" id="WP_082814773.1">
    <property type="nucleotide sequence ID" value="NZ_CP013232.1"/>
</dbReference>
<evidence type="ECO:0000256" key="6">
    <source>
        <dbReference type="ARBA" id="ARBA00022927"/>
    </source>
</evidence>
<evidence type="ECO:0000259" key="8">
    <source>
        <dbReference type="Pfam" id="PF02108"/>
    </source>
</evidence>
<evidence type="ECO:0000256" key="1">
    <source>
        <dbReference type="ARBA" id="ARBA00003041"/>
    </source>
</evidence>
<name>A0A127PDQ9_9BURK</name>
<dbReference type="InterPro" id="IPR018035">
    <property type="entry name" value="Flagellar_FliH/T3SS_HrpE"/>
</dbReference>
<proteinExistence type="inferred from homology"/>